<gene>
    <name evidence="3" type="ORF">ISO4_02577</name>
</gene>
<keyword evidence="4" id="KW-1185">Reference proteome</keyword>
<dbReference type="CDD" id="cd08422">
    <property type="entry name" value="PBP2_CrgA_like"/>
    <property type="match status" value="1"/>
</dbReference>
<comment type="caution">
    <text evidence="3">The sequence shown here is derived from an EMBL/GenBank/DDBJ whole genome shotgun (WGS) entry which is preliminary data.</text>
</comment>
<dbReference type="Proteomes" id="UP000644441">
    <property type="component" value="Unassembled WGS sequence"/>
</dbReference>
<dbReference type="InterPro" id="IPR005119">
    <property type="entry name" value="LysR_subst-bd"/>
</dbReference>
<dbReference type="SUPFAM" id="SSF53850">
    <property type="entry name" value="Periplasmic binding protein-like II"/>
    <property type="match status" value="1"/>
</dbReference>
<evidence type="ECO:0000313" key="4">
    <source>
        <dbReference type="Proteomes" id="UP000644441"/>
    </source>
</evidence>
<protein>
    <submittedName>
        <fullName evidence="3">LysR family transcriptional regulator</fullName>
    </submittedName>
</protein>
<sequence length="262" mass="29325">MRVLVRNARGLRLTSEGQALYVRVDTLLSQLNKAIAYVSACRDVPRGMLKVSSTIGLGRNRIAPLVSEFSKLYPDVTVQLSLGDRYVDMVLDDVDVAISIGAPDDASLVAKRLMSNPCCVCASPAYLKGRKAPRHPKDLKRHDCLILDCHGSFKDQWQLEDEYGGQHHVKVSGNLITDNSETLREWALKGYGVALKSRWDIAEHLDRGELVQLMPRYRAPDLDFYLVYAGRDLLPAKTRAFIAFLEENVERLKQPISDSAQA</sequence>
<evidence type="ECO:0000259" key="2">
    <source>
        <dbReference type="Pfam" id="PF03466"/>
    </source>
</evidence>
<organism evidence="3 4">
    <name type="scientific">Alloalcanivorax venustensis ISO4</name>
    <dbReference type="NCBI Taxonomy" id="1177184"/>
    <lineage>
        <taxon>Bacteria</taxon>
        <taxon>Pseudomonadati</taxon>
        <taxon>Pseudomonadota</taxon>
        <taxon>Gammaproteobacteria</taxon>
        <taxon>Oceanospirillales</taxon>
        <taxon>Alcanivoracaceae</taxon>
        <taxon>Alloalcanivorax</taxon>
    </lineage>
</organism>
<dbReference type="PANTHER" id="PTHR30537:SF5">
    <property type="entry name" value="HTH-TYPE TRANSCRIPTIONAL ACTIVATOR TTDR-RELATED"/>
    <property type="match status" value="1"/>
</dbReference>
<reference evidence="3 4" key="1">
    <citation type="submission" date="2012-09" db="EMBL/GenBank/DDBJ databases">
        <title>Genome Sequence of alkane-degrading Bacterium Alcanivorax venustensis ISO4.</title>
        <authorList>
            <person name="Lai Q."/>
            <person name="Shao Z."/>
        </authorList>
    </citation>
    <scope>NUCLEOTIDE SEQUENCE [LARGE SCALE GENOMIC DNA]</scope>
    <source>
        <strain evidence="3 4">ISO4</strain>
    </source>
</reference>
<dbReference type="Gene3D" id="3.40.190.290">
    <property type="match status" value="1"/>
</dbReference>
<comment type="similarity">
    <text evidence="1">Belongs to the LysR transcriptional regulatory family.</text>
</comment>
<feature type="domain" description="LysR substrate-binding" evidence="2">
    <location>
        <begin position="43"/>
        <end position="248"/>
    </location>
</feature>
<evidence type="ECO:0000256" key="1">
    <source>
        <dbReference type="ARBA" id="ARBA00009437"/>
    </source>
</evidence>
<dbReference type="PANTHER" id="PTHR30537">
    <property type="entry name" value="HTH-TYPE TRANSCRIPTIONAL REGULATOR"/>
    <property type="match status" value="1"/>
</dbReference>
<proteinExistence type="inferred from homology"/>
<dbReference type="EMBL" id="ARXR01000026">
    <property type="protein sequence ID" value="MBF5053975.1"/>
    <property type="molecule type" value="Genomic_DNA"/>
</dbReference>
<accession>A0ABS0AIK5</accession>
<name>A0ABS0AIK5_9GAMM</name>
<evidence type="ECO:0000313" key="3">
    <source>
        <dbReference type="EMBL" id="MBF5053975.1"/>
    </source>
</evidence>
<dbReference type="InterPro" id="IPR058163">
    <property type="entry name" value="LysR-type_TF_proteobact-type"/>
</dbReference>
<dbReference type="Pfam" id="PF03466">
    <property type="entry name" value="LysR_substrate"/>
    <property type="match status" value="1"/>
</dbReference>